<accession>A0A6J4S5X1</accession>
<dbReference type="Pfam" id="PF13500">
    <property type="entry name" value="AAA_26"/>
    <property type="match status" value="1"/>
</dbReference>
<proteinExistence type="predicted"/>
<dbReference type="EMBL" id="CADCVT010000125">
    <property type="protein sequence ID" value="CAA9489634.1"/>
    <property type="molecule type" value="Genomic_DNA"/>
</dbReference>
<evidence type="ECO:0000313" key="1">
    <source>
        <dbReference type="EMBL" id="CAA9489634.1"/>
    </source>
</evidence>
<dbReference type="InterPro" id="IPR027417">
    <property type="entry name" value="P-loop_NTPase"/>
</dbReference>
<protein>
    <submittedName>
        <fullName evidence="1">Uncharacterized protein</fullName>
    </submittedName>
</protein>
<gene>
    <name evidence="1" type="ORF">AVDCRST_MAG85-1151</name>
</gene>
<reference evidence="1" key="1">
    <citation type="submission" date="2020-02" db="EMBL/GenBank/DDBJ databases">
        <authorList>
            <person name="Meier V. D."/>
        </authorList>
    </citation>
    <scope>NUCLEOTIDE SEQUENCE</scope>
    <source>
        <strain evidence="1">AVDCRST_MAG85</strain>
    </source>
</reference>
<organism evidence="1">
    <name type="scientific">uncultured Solirubrobacteraceae bacterium</name>
    <dbReference type="NCBI Taxonomy" id="1162706"/>
    <lineage>
        <taxon>Bacteria</taxon>
        <taxon>Bacillati</taxon>
        <taxon>Actinomycetota</taxon>
        <taxon>Thermoleophilia</taxon>
        <taxon>Solirubrobacterales</taxon>
        <taxon>Solirubrobacteraceae</taxon>
        <taxon>environmental samples</taxon>
    </lineage>
</organism>
<dbReference type="Gene3D" id="3.40.50.300">
    <property type="entry name" value="P-loop containing nucleotide triphosphate hydrolases"/>
    <property type="match status" value="1"/>
</dbReference>
<name>A0A6J4S5X1_9ACTN</name>
<dbReference type="AlphaFoldDB" id="A0A6J4S5X1"/>
<sequence>MLDEGEGTPVITARHAGRELNPQELRGAATAATIVGLAGNPVSPLTPRYSLRDLAMELGAPVVVTVAAEPSLTAQARLYAEAARNAGLAVAAVVIDRWPEQPSRVQLDERVLLHEVSGLPVLTLSAGETPEWPVEEWKEAKPIASPRAAAQAAAPARLALEPYRAWEGVVPGDPRTAPRPRIMEALLDIVAFEGPLLASRAYAIYNRASGGKKLTAVARAPLSNSVYHLAREGKLDLVTTDDAPWQDDDVLRLPDSPPVVVRELGPRELIEVPLDEIAELMRRLQAAGQGGDLKRAVLNTYGLVRMTARAEQYLTTAEELLSA</sequence>
<dbReference type="SUPFAM" id="SSF52540">
    <property type="entry name" value="P-loop containing nucleoside triphosphate hydrolases"/>
    <property type="match status" value="1"/>
</dbReference>